<evidence type="ECO:0000313" key="3">
    <source>
        <dbReference type="Proteomes" id="UP001151532"/>
    </source>
</evidence>
<keyword evidence="1" id="KW-1133">Transmembrane helix</keyword>
<protein>
    <submittedName>
        <fullName evidence="2">Uncharacterized protein</fullName>
    </submittedName>
</protein>
<accession>A0A9Q0Q291</accession>
<comment type="caution">
    <text evidence="2">The sequence shown here is derived from an EMBL/GenBank/DDBJ whole genome shotgun (WGS) entry which is preliminary data.</text>
</comment>
<dbReference type="EMBL" id="JAPFFK010000017">
    <property type="protein sequence ID" value="KAJ6698679.1"/>
    <property type="molecule type" value="Genomic_DNA"/>
</dbReference>
<keyword evidence="3" id="KW-1185">Reference proteome</keyword>
<reference evidence="2" key="2">
    <citation type="journal article" date="2023" name="Int. J. Mol. Sci.">
        <title>De Novo Assembly and Annotation of 11 Diverse Shrub Willow (Salix) Genomes Reveals Novel Gene Organization in Sex-Linked Regions.</title>
        <authorList>
            <person name="Hyden B."/>
            <person name="Feng K."/>
            <person name="Yates T.B."/>
            <person name="Jawdy S."/>
            <person name="Cereghino C."/>
            <person name="Smart L.B."/>
            <person name="Muchero W."/>
        </authorList>
    </citation>
    <scope>NUCLEOTIDE SEQUENCE</scope>
    <source>
        <tissue evidence="2">Shoot tip</tissue>
    </source>
</reference>
<reference evidence="2" key="1">
    <citation type="submission" date="2022-11" db="EMBL/GenBank/DDBJ databases">
        <authorList>
            <person name="Hyden B.L."/>
            <person name="Feng K."/>
            <person name="Yates T."/>
            <person name="Jawdy S."/>
            <person name="Smart L.B."/>
            <person name="Muchero W."/>
        </authorList>
    </citation>
    <scope>NUCLEOTIDE SEQUENCE</scope>
    <source>
        <tissue evidence="2">Shoot tip</tissue>
    </source>
</reference>
<keyword evidence="1" id="KW-0812">Transmembrane</keyword>
<gene>
    <name evidence="2" type="ORF">OIU79_012055</name>
</gene>
<feature type="transmembrane region" description="Helical" evidence="1">
    <location>
        <begin position="72"/>
        <end position="96"/>
    </location>
</feature>
<sequence>MAFKKTLGGAMFYHYAASVLMELMHGRSGRRKWLASGNTNLEFRVTVLSNVECYYSAGEFRKSLLAEFNRKCWSSILLTCLILYSHPHYSSLFLVIVRTSIDYWDSMLWAQCISLDLIVVFLFIIFLCSDHFEMYLHII</sequence>
<keyword evidence="1" id="KW-0472">Membrane</keyword>
<evidence type="ECO:0000313" key="2">
    <source>
        <dbReference type="EMBL" id="KAJ6698679.1"/>
    </source>
</evidence>
<evidence type="ECO:0000256" key="1">
    <source>
        <dbReference type="SAM" id="Phobius"/>
    </source>
</evidence>
<dbReference type="Proteomes" id="UP001151532">
    <property type="component" value="Chromosome 6"/>
</dbReference>
<dbReference type="AlphaFoldDB" id="A0A9Q0Q291"/>
<feature type="transmembrane region" description="Helical" evidence="1">
    <location>
        <begin position="108"/>
        <end position="128"/>
    </location>
</feature>
<organism evidence="2 3">
    <name type="scientific">Salix purpurea</name>
    <name type="common">Purple osier willow</name>
    <dbReference type="NCBI Taxonomy" id="77065"/>
    <lineage>
        <taxon>Eukaryota</taxon>
        <taxon>Viridiplantae</taxon>
        <taxon>Streptophyta</taxon>
        <taxon>Embryophyta</taxon>
        <taxon>Tracheophyta</taxon>
        <taxon>Spermatophyta</taxon>
        <taxon>Magnoliopsida</taxon>
        <taxon>eudicotyledons</taxon>
        <taxon>Gunneridae</taxon>
        <taxon>Pentapetalae</taxon>
        <taxon>rosids</taxon>
        <taxon>fabids</taxon>
        <taxon>Malpighiales</taxon>
        <taxon>Salicaceae</taxon>
        <taxon>Saliceae</taxon>
        <taxon>Salix</taxon>
    </lineage>
</organism>
<proteinExistence type="predicted"/>
<name>A0A9Q0Q291_SALPP</name>